<reference evidence="2 3" key="1">
    <citation type="journal article" date="2019" name="Int. J. Syst. Evol. Microbiol.">
        <title>The Global Catalogue of Microorganisms (GCM) 10K type strain sequencing project: providing services to taxonomists for standard genome sequencing and annotation.</title>
        <authorList>
            <consortium name="The Broad Institute Genomics Platform"/>
            <consortium name="The Broad Institute Genome Sequencing Center for Infectious Disease"/>
            <person name="Wu L."/>
            <person name="Ma J."/>
        </authorList>
    </citation>
    <scope>NUCLEOTIDE SEQUENCE [LARGE SCALE GENOMIC DNA]</scope>
    <source>
        <strain evidence="2 3">JCM 15933</strain>
    </source>
</reference>
<comment type="caution">
    <text evidence="2">The sequence shown here is derived from an EMBL/GenBank/DDBJ whole genome shotgun (WGS) entry which is preliminary data.</text>
</comment>
<dbReference type="PROSITE" id="PS51257">
    <property type="entry name" value="PROKAR_LIPOPROTEIN"/>
    <property type="match status" value="1"/>
</dbReference>
<gene>
    <name evidence="2" type="ORF">GCM10009827_114460</name>
</gene>
<feature type="signal peptide" evidence="1">
    <location>
        <begin position="1"/>
        <end position="15"/>
    </location>
</feature>
<dbReference type="Proteomes" id="UP001501470">
    <property type="component" value="Unassembled WGS sequence"/>
</dbReference>
<evidence type="ECO:0008006" key="4">
    <source>
        <dbReference type="Google" id="ProtNLM"/>
    </source>
</evidence>
<sequence>MKRMLVMAAVLFALAGCSEQLGDRGGDEGAAPDKISDVDYIEVYRNADNFPNVARVCIRGIAFAATSSGARGEDSYAAPDLVRVPEWDPTCPAAK</sequence>
<feature type="chain" id="PRO_5045391555" description="Lipoprotein" evidence="1">
    <location>
        <begin position="16"/>
        <end position="95"/>
    </location>
</feature>
<accession>A0ABN2DDL2</accession>
<dbReference type="RefSeq" id="WP_344514940.1">
    <property type="nucleotide sequence ID" value="NZ_BAAAQD010000050.1"/>
</dbReference>
<dbReference type="EMBL" id="BAAAQD010000050">
    <property type="protein sequence ID" value="GAA1573658.1"/>
    <property type="molecule type" value="Genomic_DNA"/>
</dbReference>
<evidence type="ECO:0000313" key="3">
    <source>
        <dbReference type="Proteomes" id="UP001501470"/>
    </source>
</evidence>
<evidence type="ECO:0000256" key="1">
    <source>
        <dbReference type="SAM" id="SignalP"/>
    </source>
</evidence>
<keyword evidence="1" id="KW-0732">Signal</keyword>
<keyword evidence="3" id="KW-1185">Reference proteome</keyword>
<proteinExistence type="predicted"/>
<protein>
    <recommendedName>
        <fullName evidence="4">Lipoprotein</fullName>
    </recommendedName>
</protein>
<organism evidence="2 3">
    <name type="scientific">Dactylosporangium maewongense</name>
    <dbReference type="NCBI Taxonomy" id="634393"/>
    <lineage>
        <taxon>Bacteria</taxon>
        <taxon>Bacillati</taxon>
        <taxon>Actinomycetota</taxon>
        <taxon>Actinomycetes</taxon>
        <taxon>Micromonosporales</taxon>
        <taxon>Micromonosporaceae</taxon>
        <taxon>Dactylosporangium</taxon>
    </lineage>
</organism>
<name>A0ABN2DDL2_9ACTN</name>
<evidence type="ECO:0000313" key="2">
    <source>
        <dbReference type="EMBL" id="GAA1573658.1"/>
    </source>
</evidence>